<dbReference type="GO" id="GO:0005694">
    <property type="term" value="C:chromosome"/>
    <property type="evidence" value="ECO:0007669"/>
    <property type="project" value="InterPro"/>
</dbReference>
<evidence type="ECO:0000313" key="12">
    <source>
        <dbReference type="Proteomes" id="UP000193978"/>
    </source>
</evidence>
<evidence type="ECO:0000259" key="10">
    <source>
        <dbReference type="PROSITE" id="PS52040"/>
    </source>
</evidence>
<dbReference type="Gene3D" id="3.90.199.10">
    <property type="entry name" value="Topoisomerase II, domain 5"/>
    <property type="match status" value="1"/>
</dbReference>
<evidence type="ECO:0000256" key="8">
    <source>
        <dbReference type="PROSITE-ProRule" id="PRU01384"/>
    </source>
</evidence>
<keyword evidence="5 7" id="KW-0472">Membrane</keyword>
<dbReference type="GO" id="GO:0005524">
    <property type="term" value="F:ATP binding"/>
    <property type="evidence" value="ECO:0007669"/>
    <property type="project" value="InterPro"/>
</dbReference>
<proteinExistence type="inferred from homology"/>
<evidence type="ECO:0000256" key="4">
    <source>
        <dbReference type="ARBA" id="ARBA00023125"/>
    </source>
</evidence>
<keyword evidence="9" id="KW-0175">Coiled coil</keyword>
<dbReference type="SUPFAM" id="SSF56719">
    <property type="entry name" value="Type II DNA topoisomerase"/>
    <property type="match status" value="1"/>
</dbReference>
<dbReference type="InterPro" id="IPR005742">
    <property type="entry name" value="TopoIV_A_Gneg"/>
</dbReference>
<dbReference type="HAMAP" id="MF_00936">
    <property type="entry name" value="ParC_type1"/>
    <property type="match status" value="1"/>
</dbReference>
<evidence type="ECO:0000313" key="11">
    <source>
        <dbReference type="EMBL" id="ARN82571.1"/>
    </source>
</evidence>
<evidence type="ECO:0000256" key="2">
    <source>
        <dbReference type="ARBA" id="ARBA00022475"/>
    </source>
</evidence>
<dbReference type="PANTHER" id="PTHR43493">
    <property type="entry name" value="DNA GYRASE/TOPOISOMERASE SUBUNIT A"/>
    <property type="match status" value="1"/>
</dbReference>
<keyword evidence="12" id="KW-1185">Reference proteome</keyword>
<name>A0A1W6MYA6_9HYPH</name>
<dbReference type="GO" id="GO:0005737">
    <property type="term" value="C:cytoplasm"/>
    <property type="evidence" value="ECO:0007669"/>
    <property type="project" value="TreeGrafter"/>
</dbReference>
<dbReference type="SUPFAM" id="SSF101904">
    <property type="entry name" value="GyrA/ParC C-terminal domain-like"/>
    <property type="match status" value="1"/>
</dbReference>
<dbReference type="STRING" id="655015.B1812_17420"/>
<dbReference type="CDD" id="cd00187">
    <property type="entry name" value="TOP4c"/>
    <property type="match status" value="1"/>
</dbReference>
<feature type="site" description="Transition state stabilizer" evidence="7">
    <location>
        <position position="129"/>
    </location>
</feature>
<dbReference type="NCBIfam" id="NF004044">
    <property type="entry name" value="PRK05561.1"/>
    <property type="match status" value="1"/>
</dbReference>
<dbReference type="Gene3D" id="2.120.10.90">
    <property type="entry name" value="DNA gyrase/topoisomerase IV, subunit A, C-terminal"/>
    <property type="match status" value="1"/>
</dbReference>
<dbReference type="PROSITE" id="PS52040">
    <property type="entry name" value="TOPO_IIA"/>
    <property type="match status" value="1"/>
</dbReference>
<dbReference type="GO" id="GO:0007059">
    <property type="term" value="P:chromosome segregation"/>
    <property type="evidence" value="ECO:0007669"/>
    <property type="project" value="UniProtKB-UniRule"/>
</dbReference>
<keyword evidence="4 7" id="KW-0238">DNA-binding</keyword>
<keyword evidence="2 7" id="KW-1003">Cell membrane</keyword>
<dbReference type="InterPro" id="IPR013758">
    <property type="entry name" value="Topo_IIA_A/C_ab"/>
</dbReference>
<dbReference type="NCBIfam" id="TIGR01062">
    <property type="entry name" value="parC_Gneg"/>
    <property type="match status" value="1"/>
</dbReference>
<dbReference type="KEGG" id="mbry:B1812_17420"/>
<dbReference type="InterPro" id="IPR013757">
    <property type="entry name" value="Topo_IIA_A_a_sf"/>
</dbReference>
<dbReference type="InterPro" id="IPR006691">
    <property type="entry name" value="GyrA/parC_rep"/>
</dbReference>
<dbReference type="Proteomes" id="UP000193978">
    <property type="component" value="Chromosome"/>
</dbReference>
<dbReference type="GO" id="GO:0006265">
    <property type="term" value="P:DNA topological change"/>
    <property type="evidence" value="ECO:0007669"/>
    <property type="project" value="UniProtKB-UniRule"/>
</dbReference>
<feature type="domain" description="Topo IIA-type catalytic" evidence="10">
    <location>
        <begin position="42"/>
        <end position="507"/>
    </location>
</feature>
<organism evidence="11 12">
    <name type="scientific">Methylocystis bryophila</name>
    <dbReference type="NCBI Taxonomy" id="655015"/>
    <lineage>
        <taxon>Bacteria</taxon>
        <taxon>Pseudomonadati</taxon>
        <taxon>Pseudomonadota</taxon>
        <taxon>Alphaproteobacteria</taxon>
        <taxon>Hyphomicrobiales</taxon>
        <taxon>Methylocystaceae</taxon>
        <taxon>Methylocystis</taxon>
    </lineage>
</organism>
<dbReference type="RefSeq" id="WP_085772702.1">
    <property type="nucleotide sequence ID" value="NZ_AP027149.1"/>
</dbReference>
<comment type="function">
    <text evidence="7">Topoisomerase IV is essential for chromosome segregation. It relaxes supercoiled DNA. Performs the decatenation events required during the replication of a circular DNA molecule.</text>
</comment>
<dbReference type="Pfam" id="PF00521">
    <property type="entry name" value="DNA_topoisoIV"/>
    <property type="match status" value="1"/>
</dbReference>
<dbReference type="InterPro" id="IPR013760">
    <property type="entry name" value="Topo_IIA-like_dom_sf"/>
</dbReference>
<evidence type="ECO:0000256" key="9">
    <source>
        <dbReference type="SAM" id="Coils"/>
    </source>
</evidence>
<sequence>MAQGKSSESGGGEKSVTPVELREALEERYLRYALSTITGRALPDARDGLKPVHRRILYGMHILRLDPGAPFKKCAKIVGDVMGSFHPHGDQAIYDALVRLAQDFSSRYPLVDGQGNFGNIDGDAAAAYRYTEARMTTVARLLLEGINDDAIDFRPNYSGEEQEPIVLPSALPNLLANGSQGIAVGMATSVPPHNAAELCDAALYLIAHRSATAEQLLNFVQGPDFPTGGVVVDRREDIVETYRSGRGSFRLRSLWRKEELPRGGWVAVVTEIPYGVQKSRLIERLAELVNDKKLPLVADVRDESAEDVRIVIEPRARTVDPALMMETLFKLSELETRFPVNMNVLVDGVTPRVVSLDEALRRWLDHRREVLLRRSRHRLAAILRRLEQLDGMIIVFLNLDAVIRIIREEDDAKAALKAAFGLTDLQTDYVLDTRLRALRKLEEMELRKEHKELTEERAEVEALLGDESKQWRAIAGQIRELKKTVGVTTALGKRRTQFADAPPAADLDLAEAMIEREPITVVVSQRGWIRSLKGHVPDISTLVYKGDDALATAFFAQTTSKILLFASNGKVFTIEAAKLPGGRGHGEPVRLFAEIEEDAMIVTAILHTPGAALLLISDDGRGFVAGEDDLLSATRKGRAALTVEGAARLKIVAPAQGDHVAIIGENRKLLVFPLEETPRMARGKGVRMQRYKDGGVSDAKVFALVEGLSWTDASGRVFNISRADLKEWIGHRAEAGRLPPRGFPRSNRFG</sequence>
<dbReference type="EMBL" id="CP019948">
    <property type="protein sequence ID" value="ARN82571.1"/>
    <property type="molecule type" value="Genomic_DNA"/>
</dbReference>
<accession>A0A1W6MYA6</accession>
<keyword evidence="6 7" id="KW-0413">Isomerase</keyword>
<evidence type="ECO:0000256" key="7">
    <source>
        <dbReference type="HAMAP-Rule" id="MF_00936"/>
    </source>
</evidence>
<dbReference type="GO" id="GO:0003918">
    <property type="term" value="F:DNA topoisomerase type II (double strand cut, ATP-hydrolyzing) activity"/>
    <property type="evidence" value="ECO:0007669"/>
    <property type="project" value="UniProtKB-UniRule"/>
</dbReference>
<dbReference type="GO" id="GO:0003677">
    <property type="term" value="F:DNA binding"/>
    <property type="evidence" value="ECO:0007669"/>
    <property type="project" value="UniProtKB-UniRule"/>
</dbReference>
<dbReference type="Pfam" id="PF03989">
    <property type="entry name" value="DNA_gyraseA_C"/>
    <property type="match status" value="3"/>
</dbReference>
<feature type="active site" description="O-(5'-phospho-DNA)-tyrosine intermediate" evidence="7 8">
    <location>
        <position position="130"/>
    </location>
</feature>
<evidence type="ECO:0000256" key="6">
    <source>
        <dbReference type="ARBA" id="ARBA00023235"/>
    </source>
</evidence>
<dbReference type="SMART" id="SM00434">
    <property type="entry name" value="TOP4c"/>
    <property type="match status" value="1"/>
</dbReference>
<dbReference type="Gene3D" id="3.30.1360.40">
    <property type="match status" value="1"/>
</dbReference>
<dbReference type="InterPro" id="IPR050220">
    <property type="entry name" value="Type_II_DNA_Topoisomerases"/>
</dbReference>
<dbReference type="GO" id="GO:0009330">
    <property type="term" value="C:DNA topoisomerase type II (double strand cut, ATP-hydrolyzing) complex"/>
    <property type="evidence" value="ECO:0007669"/>
    <property type="project" value="TreeGrafter"/>
</dbReference>
<comment type="similarity">
    <text evidence="7">Belongs to the type II topoisomerase GyrA/ParC subunit family. ParC type 1 subfamily.</text>
</comment>
<dbReference type="InterPro" id="IPR035516">
    <property type="entry name" value="Gyrase/topoIV_suA_C"/>
</dbReference>
<reference evidence="11 12" key="1">
    <citation type="submission" date="2017-02" db="EMBL/GenBank/DDBJ databases">
        <authorList>
            <person name="Peterson S.W."/>
        </authorList>
    </citation>
    <scope>NUCLEOTIDE SEQUENCE [LARGE SCALE GENOMIC DNA]</scope>
    <source>
        <strain evidence="11 12">S285</strain>
    </source>
</reference>
<comment type="subcellular location">
    <subcellularLocation>
        <location evidence="7">Cell membrane</location>
        <topology evidence="7">Peripheral membrane protein</topology>
    </subcellularLocation>
</comment>
<feature type="site" description="Interaction with DNA" evidence="7">
    <location>
        <position position="50"/>
    </location>
</feature>
<evidence type="ECO:0000256" key="3">
    <source>
        <dbReference type="ARBA" id="ARBA00023029"/>
    </source>
</evidence>
<gene>
    <name evidence="7" type="primary">parC</name>
    <name evidence="11" type="ORF">B1812_17420</name>
</gene>
<comment type="subunit">
    <text evidence="7">Heterotetramer composed of ParC and ParE.</text>
</comment>
<comment type="catalytic activity">
    <reaction evidence="1 7 8">
        <text>ATP-dependent breakage, passage and rejoining of double-stranded DNA.</text>
        <dbReference type="EC" id="5.6.2.2"/>
    </reaction>
</comment>
<dbReference type="AlphaFoldDB" id="A0A1W6MYA6"/>
<dbReference type="Gene3D" id="1.10.268.10">
    <property type="entry name" value="Topoisomerase, domain 3"/>
    <property type="match status" value="1"/>
</dbReference>
<dbReference type="GO" id="GO:0019897">
    <property type="term" value="C:extrinsic component of plasma membrane"/>
    <property type="evidence" value="ECO:0007669"/>
    <property type="project" value="UniProtKB-UniRule"/>
</dbReference>
<keyword evidence="3 7" id="KW-0799">Topoisomerase</keyword>
<feature type="site" description="Interaction with DNA" evidence="7">
    <location>
        <position position="88"/>
    </location>
</feature>
<evidence type="ECO:0000256" key="1">
    <source>
        <dbReference type="ARBA" id="ARBA00000185"/>
    </source>
</evidence>
<feature type="site" description="Interaction with DNA" evidence="7">
    <location>
        <position position="86"/>
    </location>
</feature>
<dbReference type="OrthoDB" id="9806486at2"/>
<dbReference type="InterPro" id="IPR002205">
    <property type="entry name" value="Topo_IIA_dom_A"/>
</dbReference>
<evidence type="ECO:0000256" key="5">
    <source>
        <dbReference type="ARBA" id="ARBA00023136"/>
    </source>
</evidence>
<dbReference type="PANTHER" id="PTHR43493:SF1">
    <property type="entry name" value="DNA TOPOISOMERASE 4 SUBUNIT A"/>
    <property type="match status" value="1"/>
</dbReference>
<feature type="coiled-coil region" evidence="9">
    <location>
        <begin position="441"/>
        <end position="470"/>
    </location>
</feature>
<dbReference type="EC" id="5.6.2.2" evidence="7"/>
<protein>
    <recommendedName>
        <fullName evidence="7">DNA topoisomerase 4 subunit A</fullName>
        <ecNumber evidence="7">5.6.2.2</ecNumber>
    </recommendedName>
    <alternativeName>
        <fullName evidence="7">Topoisomerase IV subunit A</fullName>
    </alternativeName>
</protein>